<keyword evidence="4" id="KW-0808">Transferase</keyword>
<keyword evidence="7 8" id="KW-0472">Membrane</keyword>
<evidence type="ECO:0000259" key="9">
    <source>
        <dbReference type="Pfam" id="PF13231"/>
    </source>
</evidence>
<feature type="transmembrane region" description="Helical" evidence="8">
    <location>
        <begin position="182"/>
        <end position="210"/>
    </location>
</feature>
<dbReference type="GO" id="GO:0009103">
    <property type="term" value="P:lipopolysaccharide biosynthetic process"/>
    <property type="evidence" value="ECO:0007669"/>
    <property type="project" value="UniProtKB-ARBA"/>
</dbReference>
<feature type="transmembrane region" description="Helical" evidence="8">
    <location>
        <begin position="222"/>
        <end position="241"/>
    </location>
</feature>
<evidence type="ECO:0000256" key="3">
    <source>
        <dbReference type="ARBA" id="ARBA00022676"/>
    </source>
</evidence>
<accession>A0A1F7H1J0</accession>
<dbReference type="PANTHER" id="PTHR33908">
    <property type="entry name" value="MANNOSYLTRANSFERASE YKCB-RELATED"/>
    <property type="match status" value="1"/>
</dbReference>
<comment type="subcellular location">
    <subcellularLocation>
        <location evidence="1">Cell membrane</location>
        <topology evidence="1">Multi-pass membrane protein</topology>
    </subcellularLocation>
</comment>
<feature type="transmembrane region" description="Helical" evidence="8">
    <location>
        <begin position="384"/>
        <end position="406"/>
    </location>
</feature>
<dbReference type="PANTHER" id="PTHR33908:SF11">
    <property type="entry name" value="MEMBRANE PROTEIN"/>
    <property type="match status" value="1"/>
</dbReference>
<evidence type="ECO:0000313" key="10">
    <source>
        <dbReference type="EMBL" id="OGK24804.1"/>
    </source>
</evidence>
<evidence type="ECO:0000256" key="8">
    <source>
        <dbReference type="SAM" id="Phobius"/>
    </source>
</evidence>
<name>A0A1F7H1J0_9BACT</name>
<evidence type="ECO:0000256" key="6">
    <source>
        <dbReference type="ARBA" id="ARBA00022989"/>
    </source>
</evidence>
<organism evidence="10 11">
    <name type="scientific">Candidatus Roizmanbacteria bacterium RIFCSPHIGHO2_02_FULL_37_24</name>
    <dbReference type="NCBI Taxonomy" id="1802037"/>
    <lineage>
        <taxon>Bacteria</taxon>
        <taxon>Candidatus Roizmaniibacteriota</taxon>
    </lineage>
</organism>
<keyword evidence="6 8" id="KW-1133">Transmembrane helix</keyword>
<evidence type="ECO:0000313" key="11">
    <source>
        <dbReference type="Proteomes" id="UP000177159"/>
    </source>
</evidence>
<keyword evidence="5 8" id="KW-0812">Transmembrane</keyword>
<dbReference type="Proteomes" id="UP000177159">
    <property type="component" value="Unassembled WGS sequence"/>
</dbReference>
<proteinExistence type="predicted"/>
<evidence type="ECO:0000256" key="2">
    <source>
        <dbReference type="ARBA" id="ARBA00022475"/>
    </source>
</evidence>
<dbReference type="InterPro" id="IPR050297">
    <property type="entry name" value="LipidA_mod_glycosyltrf_83"/>
</dbReference>
<protein>
    <recommendedName>
        <fullName evidence="9">Glycosyltransferase RgtA/B/C/D-like domain-containing protein</fullName>
    </recommendedName>
</protein>
<feature type="transmembrane region" description="Helical" evidence="8">
    <location>
        <begin position="12"/>
        <end position="31"/>
    </location>
</feature>
<dbReference type="Pfam" id="PF13231">
    <property type="entry name" value="PMT_2"/>
    <property type="match status" value="1"/>
</dbReference>
<evidence type="ECO:0000256" key="5">
    <source>
        <dbReference type="ARBA" id="ARBA00022692"/>
    </source>
</evidence>
<evidence type="ECO:0000256" key="4">
    <source>
        <dbReference type="ARBA" id="ARBA00022679"/>
    </source>
</evidence>
<reference evidence="10 11" key="1">
    <citation type="journal article" date="2016" name="Nat. Commun.">
        <title>Thousands of microbial genomes shed light on interconnected biogeochemical processes in an aquifer system.</title>
        <authorList>
            <person name="Anantharaman K."/>
            <person name="Brown C.T."/>
            <person name="Hug L.A."/>
            <person name="Sharon I."/>
            <person name="Castelle C.J."/>
            <person name="Probst A.J."/>
            <person name="Thomas B.C."/>
            <person name="Singh A."/>
            <person name="Wilkins M.J."/>
            <person name="Karaoz U."/>
            <person name="Brodie E.L."/>
            <person name="Williams K.H."/>
            <person name="Hubbard S.S."/>
            <person name="Banfield J.F."/>
        </authorList>
    </citation>
    <scope>NUCLEOTIDE SEQUENCE [LARGE SCALE GENOMIC DNA]</scope>
</reference>
<feature type="transmembrane region" description="Helical" evidence="8">
    <location>
        <begin position="338"/>
        <end position="355"/>
    </location>
</feature>
<dbReference type="EMBL" id="MFZM01000001">
    <property type="protein sequence ID" value="OGK24804.1"/>
    <property type="molecule type" value="Genomic_DNA"/>
</dbReference>
<dbReference type="GO" id="GO:0005886">
    <property type="term" value="C:plasma membrane"/>
    <property type="evidence" value="ECO:0007669"/>
    <property type="project" value="UniProtKB-SubCell"/>
</dbReference>
<feature type="domain" description="Glycosyltransferase RgtA/B/C/D-like" evidence="9">
    <location>
        <begin position="88"/>
        <end position="236"/>
    </location>
</feature>
<feature type="transmembrane region" description="Helical" evidence="8">
    <location>
        <begin position="108"/>
        <end position="128"/>
    </location>
</feature>
<dbReference type="InterPro" id="IPR038731">
    <property type="entry name" value="RgtA/B/C-like"/>
</dbReference>
<gene>
    <name evidence="10" type="ORF">A3C24_00685</name>
</gene>
<comment type="caution">
    <text evidence="10">The sequence shown here is derived from an EMBL/GenBank/DDBJ whole genome shotgun (WGS) entry which is preliminary data.</text>
</comment>
<feature type="transmembrane region" description="Helical" evidence="8">
    <location>
        <begin position="160"/>
        <end position="176"/>
    </location>
</feature>
<evidence type="ECO:0000256" key="1">
    <source>
        <dbReference type="ARBA" id="ARBA00004651"/>
    </source>
</evidence>
<dbReference type="AlphaFoldDB" id="A0A1F7H1J0"/>
<keyword evidence="2" id="KW-1003">Cell membrane</keyword>
<feature type="transmembrane region" description="Helical" evidence="8">
    <location>
        <begin position="281"/>
        <end position="301"/>
    </location>
</feature>
<sequence length="415" mass="48460">MPQLYTKLYPYFIIAALTLFTTLLLWMPFILKINNLYGIDTKNTSFQTVLQHWDGPLYIIPAKTLYNPKNEILAGAPLGLETKYFAAHLPMYPLTIRAFAPLFGFPKATIISTLIFSIMLFWFFYYFVNTLKLSRNPLLLTSVFMFITPRFFVTRSVGSPEPMFVLFILMSIYFFVKKRYLFAGLLGGLAITTKTPAGLLFIAYLGGILYDYIQNRKIDFRWLWLIIIPGSLLLVFVLYGIQYGDFWAYFKSGDNLHLLFPPFKVFNFQKNWVDTAWLEEILFIFLLYGLTVIELLPFSGLNNKISSVIPNLFRNLKEILGRVQNDIIGKETMRTKRVFFYFSFVFFLSLISVQHRDIARYSIPLLPVALITFEKFFTSKKFLIVLIFLLPAIYLYAWNFMLFNIAPITDWAPFI</sequence>
<keyword evidence="3" id="KW-0328">Glycosyltransferase</keyword>
<evidence type="ECO:0000256" key="7">
    <source>
        <dbReference type="ARBA" id="ARBA00023136"/>
    </source>
</evidence>
<dbReference type="GO" id="GO:0016763">
    <property type="term" value="F:pentosyltransferase activity"/>
    <property type="evidence" value="ECO:0007669"/>
    <property type="project" value="TreeGrafter"/>
</dbReference>